<dbReference type="EMBL" id="CP078075">
    <property type="protein sequence ID" value="WDM44931.1"/>
    <property type="molecule type" value="Genomic_DNA"/>
</dbReference>
<accession>A0ABY7XSN9</accession>
<dbReference type="CDD" id="cd00757">
    <property type="entry name" value="ThiF_MoeB_HesA_family"/>
    <property type="match status" value="1"/>
</dbReference>
<dbReference type="PANTHER" id="PTHR10953">
    <property type="entry name" value="UBIQUITIN-ACTIVATING ENZYME E1"/>
    <property type="match status" value="1"/>
</dbReference>
<dbReference type="InterPro" id="IPR000594">
    <property type="entry name" value="ThiF_NAD_FAD-bd"/>
</dbReference>
<dbReference type="InterPro" id="IPR045886">
    <property type="entry name" value="ThiF/MoeB/HesA"/>
</dbReference>
<evidence type="ECO:0000259" key="1">
    <source>
        <dbReference type="Pfam" id="PF00899"/>
    </source>
</evidence>
<dbReference type="SUPFAM" id="SSF69572">
    <property type="entry name" value="Activating enzymes of the ubiquitin-like proteins"/>
    <property type="match status" value="1"/>
</dbReference>
<protein>
    <submittedName>
        <fullName evidence="2">HesA/MoeB/ThiF family protein</fullName>
    </submittedName>
</protein>
<dbReference type="Pfam" id="PF00899">
    <property type="entry name" value="ThiF"/>
    <property type="match status" value="1"/>
</dbReference>
<reference evidence="2 3" key="1">
    <citation type="submission" date="2021-06" db="EMBL/GenBank/DDBJ databases">
        <title>Genome-based taxonomic framework of Microbacterium strains isolated from marine environment, the description of four new species and reclassification of four preexisting species.</title>
        <authorList>
            <person name="Lee S.D."/>
            <person name="Kim S.-M."/>
            <person name="Byeon Y.-S."/>
            <person name="Yang H.L."/>
            <person name="Kim I.S."/>
        </authorList>
    </citation>
    <scope>NUCLEOTIDE SEQUENCE [LARGE SCALE GENOMIC DNA]</scope>
    <source>
        <strain evidence="2 3">KACC 14465</strain>
    </source>
</reference>
<dbReference type="PANTHER" id="PTHR10953:SF102">
    <property type="entry name" value="ADENYLYLTRANSFERASE AND SULFURTRANSFERASE MOCS3"/>
    <property type="match status" value="1"/>
</dbReference>
<dbReference type="RefSeq" id="WP_282215085.1">
    <property type="nucleotide sequence ID" value="NZ_BAAAUN010000001.1"/>
</dbReference>
<dbReference type="InterPro" id="IPR035985">
    <property type="entry name" value="Ubiquitin-activating_enz"/>
</dbReference>
<evidence type="ECO:0000313" key="2">
    <source>
        <dbReference type="EMBL" id="WDM44931.1"/>
    </source>
</evidence>
<proteinExistence type="predicted"/>
<organism evidence="2 3">
    <name type="scientific">Microbacterium luteolum</name>
    <name type="common">Aureobacterium luteolum</name>
    <dbReference type="NCBI Taxonomy" id="69367"/>
    <lineage>
        <taxon>Bacteria</taxon>
        <taxon>Bacillati</taxon>
        <taxon>Actinomycetota</taxon>
        <taxon>Actinomycetes</taxon>
        <taxon>Micrococcales</taxon>
        <taxon>Microbacteriaceae</taxon>
        <taxon>Microbacterium</taxon>
    </lineage>
</organism>
<dbReference type="Gene3D" id="3.40.50.720">
    <property type="entry name" value="NAD(P)-binding Rossmann-like Domain"/>
    <property type="match status" value="1"/>
</dbReference>
<name>A0ABY7XSN9_MICLT</name>
<feature type="domain" description="THIF-type NAD/FAD binding fold" evidence="1">
    <location>
        <begin position="19"/>
        <end position="249"/>
    </location>
</feature>
<dbReference type="Proteomes" id="UP001215097">
    <property type="component" value="Chromosome"/>
</dbReference>
<gene>
    <name evidence="2" type="ORF">KV395_17480</name>
</gene>
<evidence type="ECO:0000313" key="3">
    <source>
        <dbReference type="Proteomes" id="UP001215097"/>
    </source>
</evidence>
<sequence>MTVVHSQREESMKFQDTRYNRQLLMPQIGDAGQELLSEASVVTVGAGGVKSPLLYYLAAAGVGRLHIIDFDDIELSNLNRQILYRTHDIGRLKAEAAAEELRELNPSIEVSYSTDKVTPDNIDEILGGYSVLLEGGDGPEQRLLCNAFALRNRTPMVHVSAQFGYGYVFTMVSEEDPCLQCVYPDLPESRRGPVPVWGIATGLSGVMGANEVLKIILDKGDLARGYLMSFSNFQNDFIRIPIEKRAECPACGG</sequence>
<keyword evidence="3" id="KW-1185">Reference proteome</keyword>